<dbReference type="EMBL" id="QKYT01000376">
    <property type="protein sequence ID" value="RIA86218.1"/>
    <property type="molecule type" value="Genomic_DNA"/>
</dbReference>
<keyword evidence="3" id="KW-1185">Reference proteome</keyword>
<organism evidence="2 3">
    <name type="scientific">Glomus cerebriforme</name>
    <dbReference type="NCBI Taxonomy" id="658196"/>
    <lineage>
        <taxon>Eukaryota</taxon>
        <taxon>Fungi</taxon>
        <taxon>Fungi incertae sedis</taxon>
        <taxon>Mucoromycota</taxon>
        <taxon>Glomeromycotina</taxon>
        <taxon>Glomeromycetes</taxon>
        <taxon>Glomerales</taxon>
        <taxon>Glomeraceae</taxon>
        <taxon>Glomus</taxon>
    </lineage>
</organism>
<comment type="caution">
    <text evidence="2">The sequence shown here is derived from an EMBL/GenBank/DDBJ whole genome shotgun (WGS) entry which is preliminary data.</text>
</comment>
<accession>A0A397SJL3</accession>
<dbReference type="Pfam" id="PF24209">
    <property type="entry name" value="DUF7431"/>
    <property type="match status" value="1"/>
</dbReference>
<protein>
    <recommendedName>
        <fullName evidence="1">DUF7431 domain-containing protein</fullName>
    </recommendedName>
</protein>
<dbReference type="AlphaFoldDB" id="A0A397SJL3"/>
<dbReference type="Proteomes" id="UP000265703">
    <property type="component" value="Unassembled WGS sequence"/>
</dbReference>
<dbReference type="InterPro" id="IPR055854">
    <property type="entry name" value="DUF7431"/>
</dbReference>
<evidence type="ECO:0000313" key="3">
    <source>
        <dbReference type="Proteomes" id="UP000265703"/>
    </source>
</evidence>
<dbReference type="STRING" id="658196.A0A397SJL3"/>
<evidence type="ECO:0000313" key="2">
    <source>
        <dbReference type="EMBL" id="RIA86218.1"/>
    </source>
</evidence>
<proteinExistence type="predicted"/>
<reference evidence="2 3" key="1">
    <citation type="submission" date="2018-06" db="EMBL/GenBank/DDBJ databases">
        <title>Comparative genomics reveals the genomic features of Rhizophagus irregularis, R. cerebriforme, R. diaphanum and Gigaspora rosea, and their symbiotic lifestyle signature.</title>
        <authorList>
            <person name="Morin E."/>
            <person name="San Clemente H."/>
            <person name="Chen E.C.H."/>
            <person name="De La Providencia I."/>
            <person name="Hainaut M."/>
            <person name="Kuo A."/>
            <person name="Kohler A."/>
            <person name="Murat C."/>
            <person name="Tang N."/>
            <person name="Roy S."/>
            <person name="Loubradou J."/>
            <person name="Henrissat B."/>
            <person name="Grigoriev I.V."/>
            <person name="Corradi N."/>
            <person name="Roux C."/>
            <person name="Martin F.M."/>
        </authorList>
    </citation>
    <scope>NUCLEOTIDE SEQUENCE [LARGE SCALE GENOMIC DNA]</scope>
    <source>
        <strain evidence="2 3">DAOM 227022</strain>
    </source>
</reference>
<dbReference type="OrthoDB" id="2351090at2759"/>
<sequence length="178" mass="20990">MINRELLNFEYDSFTDIPPCLRIPVLTKLDSSNNSLIIGHHFYNAQEENKIGVCTFSYCLKNNHYVNLPKFNFYTLIISNYHIHNACDTISFDYSFMKKPYINFNNDISAKSCLNPKFISLYFTQKTNRGPIFLKQKNRKIKTKSIDCKNRTCYVCKNNTLNILDNNIKCTFFDPYIR</sequence>
<evidence type="ECO:0000259" key="1">
    <source>
        <dbReference type="Pfam" id="PF24209"/>
    </source>
</evidence>
<feature type="domain" description="DUF7431" evidence="1">
    <location>
        <begin position="2"/>
        <end position="153"/>
    </location>
</feature>
<gene>
    <name evidence="2" type="ORF">C1645_829600</name>
</gene>
<name>A0A397SJL3_9GLOM</name>